<evidence type="ECO:0000313" key="2">
    <source>
        <dbReference type="EMBL" id="CAG8951249.1"/>
    </source>
</evidence>
<dbReference type="PIRSF" id="PIRSF021700">
    <property type="entry name" value="3_dmu_93_MTrfase"/>
    <property type="match status" value="1"/>
</dbReference>
<keyword evidence="3" id="KW-1185">Reference proteome</keyword>
<dbReference type="InterPro" id="IPR028973">
    <property type="entry name" value="PhnB-like"/>
</dbReference>
<dbReference type="OrthoDB" id="10255422at2759"/>
<dbReference type="InterPro" id="IPR029068">
    <property type="entry name" value="Glyas_Bleomycin-R_OHBP_Dase"/>
</dbReference>
<dbReference type="CDD" id="cd06588">
    <property type="entry name" value="PhnB_like"/>
    <property type="match status" value="1"/>
</dbReference>
<dbReference type="InterPro" id="IPR009725">
    <property type="entry name" value="3_dmu_93_MTrfase"/>
</dbReference>
<evidence type="ECO:0000313" key="3">
    <source>
        <dbReference type="Proteomes" id="UP000696280"/>
    </source>
</evidence>
<evidence type="ECO:0000259" key="1">
    <source>
        <dbReference type="Pfam" id="PF06983"/>
    </source>
</evidence>
<dbReference type="PANTHER" id="PTHR33990:SF2">
    <property type="entry name" value="PHNB-LIKE DOMAIN-CONTAINING PROTEIN"/>
    <property type="match status" value="1"/>
</dbReference>
<dbReference type="SUPFAM" id="SSF54593">
    <property type="entry name" value="Glyoxalase/Bleomycin resistance protein/Dihydroxybiphenyl dioxygenase"/>
    <property type="match status" value="1"/>
</dbReference>
<dbReference type="PANTHER" id="PTHR33990">
    <property type="entry name" value="PROTEIN YJDN-RELATED"/>
    <property type="match status" value="1"/>
</dbReference>
<comment type="caution">
    <text evidence="2">The sequence shown here is derived from an EMBL/GenBank/DDBJ whole genome shotgun (WGS) entry which is preliminary data.</text>
</comment>
<feature type="domain" description="PhnB-like" evidence="1">
    <location>
        <begin position="6"/>
        <end position="125"/>
    </location>
</feature>
<dbReference type="AlphaFoldDB" id="A0A9N9KPR8"/>
<name>A0A9N9KPR8_9HELO</name>
<protein>
    <recommendedName>
        <fullName evidence="1">PhnB-like domain-containing protein</fullName>
    </recommendedName>
</protein>
<reference evidence="2" key="1">
    <citation type="submission" date="2021-07" db="EMBL/GenBank/DDBJ databases">
        <authorList>
            <person name="Durling M."/>
        </authorList>
    </citation>
    <scope>NUCLEOTIDE SEQUENCE</scope>
</reference>
<dbReference type="Proteomes" id="UP000696280">
    <property type="component" value="Unassembled WGS sequence"/>
</dbReference>
<proteinExistence type="predicted"/>
<dbReference type="EMBL" id="CAJVRL010000041">
    <property type="protein sequence ID" value="CAG8951249.1"/>
    <property type="molecule type" value="Genomic_DNA"/>
</dbReference>
<gene>
    <name evidence="2" type="ORF">HYFRA_00007997</name>
</gene>
<dbReference type="Gene3D" id="3.10.180.10">
    <property type="entry name" value="2,3-Dihydroxybiphenyl 1,2-Dioxygenase, domain 1"/>
    <property type="match status" value="1"/>
</dbReference>
<sequence>MTLCSKITPCLWFDGHAHEAATFYTSIFPNSKITHIQYYTSAGSKTHQHPPGTIMTVALELNGQSFTALNGGPHFQFTPAISFQIMCEDQAEVDHYWEKLSEGGPIEAQQCGWVADKFGVSWQVVPRVLLEMLADEDGEKAGRVTEAMMGMKKLDIEGLRKAFDGEDA</sequence>
<accession>A0A9N9KPR8</accession>
<organism evidence="2 3">
    <name type="scientific">Hymenoscyphus fraxineus</name>
    <dbReference type="NCBI Taxonomy" id="746836"/>
    <lineage>
        <taxon>Eukaryota</taxon>
        <taxon>Fungi</taxon>
        <taxon>Dikarya</taxon>
        <taxon>Ascomycota</taxon>
        <taxon>Pezizomycotina</taxon>
        <taxon>Leotiomycetes</taxon>
        <taxon>Helotiales</taxon>
        <taxon>Helotiaceae</taxon>
        <taxon>Hymenoscyphus</taxon>
    </lineage>
</organism>
<dbReference type="Pfam" id="PF06983">
    <property type="entry name" value="3-dmu-9_3-mt"/>
    <property type="match status" value="1"/>
</dbReference>